<name>D4ARC5_ARTBC</name>
<evidence type="ECO:0000256" key="1">
    <source>
        <dbReference type="SAM" id="MobiDB-lite"/>
    </source>
</evidence>
<dbReference type="EMBL" id="ABSU01000006">
    <property type="protein sequence ID" value="EFE34268.1"/>
    <property type="molecule type" value="Genomic_DNA"/>
</dbReference>
<keyword evidence="3" id="KW-1185">Reference proteome</keyword>
<protein>
    <submittedName>
        <fullName evidence="2">Uncharacterized protein</fullName>
    </submittedName>
</protein>
<dbReference type="RefSeq" id="XP_003014908.1">
    <property type="nucleotide sequence ID" value="XM_003014862.1"/>
</dbReference>
<sequence>MKKTRDQEGVFLLIFSQAGPMADVVQQEELEVRSQKSEVKEREKIRRWAERSLESRAKKKNRAKHAKTKQKPAEEEEEEAKRRERYKKGLAFPRLAPDSLPPSPSPSPDSLFLTLILSNSSLLYSPSRLDFYHHRRRRRRPSSCHQVSL</sequence>
<reference evidence="3" key="1">
    <citation type="journal article" date="2011" name="Genome Biol.">
        <title>Comparative and functional genomics provide insights into the pathogenicity of dermatophytic fungi.</title>
        <authorList>
            <person name="Burmester A."/>
            <person name="Shelest E."/>
            <person name="Gloeckner G."/>
            <person name="Heddergott C."/>
            <person name="Schindler S."/>
            <person name="Staib P."/>
            <person name="Heidel A."/>
            <person name="Felder M."/>
            <person name="Petzold A."/>
            <person name="Szafranski K."/>
            <person name="Feuermann M."/>
            <person name="Pedruzzi I."/>
            <person name="Priebe S."/>
            <person name="Groth M."/>
            <person name="Winkler R."/>
            <person name="Li W."/>
            <person name="Kniemeyer O."/>
            <person name="Schroeckh V."/>
            <person name="Hertweck C."/>
            <person name="Hube B."/>
            <person name="White T.C."/>
            <person name="Platzer M."/>
            <person name="Guthke R."/>
            <person name="Heitman J."/>
            <person name="Woestemeyer J."/>
            <person name="Zipfel P.F."/>
            <person name="Monod M."/>
            <person name="Brakhage A.A."/>
        </authorList>
    </citation>
    <scope>NUCLEOTIDE SEQUENCE [LARGE SCALE GENOMIC DNA]</scope>
    <source>
        <strain evidence="3">ATCC MYA-4681 / CBS 112371</strain>
    </source>
</reference>
<accession>D4ARC5</accession>
<dbReference type="GeneID" id="9527211"/>
<dbReference type="KEGG" id="abe:ARB_06665"/>
<organism evidence="2 3">
    <name type="scientific">Arthroderma benhamiae (strain ATCC MYA-4681 / CBS 112371)</name>
    <name type="common">Trichophyton mentagrophytes</name>
    <dbReference type="NCBI Taxonomy" id="663331"/>
    <lineage>
        <taxon>Eukaryota</taxon>
        <taxon>Fungi</taxon>
        <taxon>Dikarya</taxon>
        <taxon>Ascomycota</taxon>
        <taxon>Pezizomycotina</taxon>
        <taxon>Eurotiomycetes</taxon>
        <taxon>Eurotiomycetidae</taxon>
        <taxon>Onygenales</taxon>
        <taxon>Arthrodermataceae</taxon>
        <taxon>Trichophyton</taxon>
    </lineage>
</organism>
<evidence type="ECO:0000313" key="3">
    <source>
        <dbReference type="Proteomes" id="UP000008866"/>
    </source>
</evidence>
<feature type="region of interest" description="Disordered" evidence="1">
    <location>
        <begin position="50"/>
        <end position="111"/>
    </location>
</feature>
<dbReference type="Proteomes" id="UP000008866">
    <property type="component" value="Unassembled WGS sequence"/>
</dbReference>
<comment type="caution">
    <text evidence="2">The sequence shown here is derived from an EMBL/GenBank/DDBJ whole genome shotgun (WGS) entry which is preliminary data.</text>
</comment>
<dbReference type="HOGENOM" id="CLU_1749165_0_0_1"/>
<proteinExistence type="predicted"/>
<evidence type="ECO:0000313" key="2">
    <source>
        <dbReference type="EMBL" id="EFE34268.1"/>
    </source>
</evidence>
<gene>
    <name evidence="2" type="ORF">ARB_06665</name>
</gene>
<feature type="compositionally biased region" description="Basic residues" evidence="1">
    <location>
        <begin position="57"/>
        <end position="70"/>
    </location>
</feature>
<dbReference type="AlphaFoldDB" id="D4ARC5"/>